<evidence type="ECO:0000313" key="2">
    <source>
        <dbReference type="Proteomes" id="UP000024635"/>
    </source>
</evidence>
<reference evidence="2" key="1">
    <citation type="journal article" date="2015" name="Nat. Genet.">
        <title>The genome and transcriptome of the zoonotic hookworm Ancylostoma ceylanicum identify infection-specific gene families.</title>
        <authorList>
            <person name="Schwarz E.M."/>
            <person name="Hu Y."/>
            <person name="Antoshechkin I."/>
            <person name="Miller M.M."/>
            <person name="Sternberg P.W."/>
            <person name="Aroian R.V."/>
        </authorList>
    </citation>
    <scope>NUCLEOTIDE SEQUENCE</scope>
    <source>
        <strain evidence="2">HY135</strain>
    </source>
</reference>
<evidence type="ECO:0000313" key="1">
    <source>
        <dbReference type="EMBL" id="EYC00813.1"/>
    </source>
</evidence>
<name>A0A016TDW7_9BILA</name>
<accession>A0A016TDW7</accession>
<comment type="caution">
    <text evidence="1">The sequence shown here is derived from an EMBL/GenBank/DDBJ whole genome shotgun (WGS) entry which is preliminary data.</text>
</comment>
<sequence>MSGWLVLQPKIHEPLEIWSNTTSLRKKSTQDHEEKQCSYYPSQIATPLMPLLPAPPEVETSSRGRVISAARFELGRNVLPTPPRPAGRFCKENGFIEI</sequence>
<proteinExistence type="predicted"/>
<gene>
    <name evidence="1" type="primary">Acey_s0112.g272</name>
    <name evidence="1" type="ORF">Y032_0112g272</name>
</gene>
<organism evidence="1 2">
    <name type="scientific">Ancylostoma ceylanicum</name>
    <dbReference type="NCBI Taxonomy" id="53326"/>
    <lineage>
        <taxon>Eukaryota</taxon>
        <taxon>Metazoa</taxon>
        <taxon>Ecdysozoa</taxon>
        <taxon>Nematoda</taxon>
        <taxon>Chromadorea</taxon>
        <taxon>Rhabditida</taxon>
        <taxon>Rhabditina</taxon>
        <taxon>Rhabditomorpha</taxon>
        <taxon>Strongyloidea</taxon>
        <taxon>Ancylostomatidae</taxon>
        <taxon>Ancylostomatinae</taxon>
        <taxon>Ancylostoma</taxon>
    </lineage>
</organism>
<dbReference type="AlphaFoldDB" id="A0A016TDW7"/>
<keyword evidence="2" id="KW-1185">Reference proteome</keyword>
<dbReference type="Proteomes" id="UP000024635">
    <property type="component" value="Unassembled WGS sequence"/>
</dbReference>
<dbReference type="EMBL" id="JARK01001448">
    <property type="protein sequence ID" value="EYC00813.1"/>
    <property type="molecule type" value="Genomic_DNA"/>
</dbReference>
<protein>
    <submittedName>
        <fullName evidence="1">Uncharacterized protein</fullName>
    </submittedName>
</protein>